<dbReference type="InterPro" id="IPR035967">
    <property type="entry name" value="SWAP/Surp_sf"/>
</dbReference>
<dbReference type="OrthoDB" id="377209at2759"/>
<gene>
    <name evidence="6" type="ORF">LEMA_P075090.1</name>
</gene>
<evidence type="ECO:0000313" key="7">
    <source>
        <dbReference type="Proteomes" id="UP000002668"/>
    </source>
</evidence>
<dbReference type="InParanoid" id="E5A8H5"/>
<dbReference type="SUPFAM" id="SSF109905">
    <property type="entry name" value="Surp module (SWAP domain)"/>
    <property type="match status" value="1"/>
</dbReference>
<feature type="region of interest" description="Disordered" evidence="3">
    <location>
        <begin position="381"/>
        <end position="405"/>
    </location>
</feature>
<dbReference type="InterPro" id="IPR000061">
    <property type="entry name" value="Surp"/>
</dbReference>
<dbReference type="PANTHER" id="PTHR23140">
    <property type="entry name" value="RNA PROCESSING PROTEIN LD23810P"/>
    <property type="match status" value="1"/>
</dbReference>
<protein>
    <recommendedName>
        <fullName evidence="8">CID domain-containing protein</fullName>
    </recommendedName>
</protein>
<dbReference type="InterPro" id="IPR051485">
    <property type="entry name" value="SR-CTD_assoc_factor"/>
</dbReference>
<dbReference type="HOGENOM" id="CLU_392319_0_0_1"/>
<feature type="compositionally biased region" description="Basic and acidic residues" evidence="3">
    <location>
        <begin position="625"/>
        <end position="634"/>
    </location>
</feature>
<keyword evidence="2" id="KW-0175">Coiled coil</keyword>
<proteinExistence type="predicted"/>
<feature type="compositionally biased region" description="Basic residues" evidence="3">
    <location>
        <begin position="74"/>
        <end position="84"/>
    </location>
</feature>
<feature type="domain" description="CID" evidence="5">
    <location>
        <begin position="419"/>
        <end position="595"/>
    </location>
</feature>
<evidence type="ECO:0000256" key="3">
    <source>
        <dbReference type="SAM" id="MobiDB-lite"/>
    </source>
</evidence>
<feature type="compositionally biased region" description="Basic and acidic residues" evidence="3">
    <location>
        <begin position="21"/>
        <end position="52"/>
    </location>
</feature>
<dbReference type="STRING" id="985895.E5A8H5"/>
<dbReference type="VEuPathDB" id="FungiDB:LEMA_P075090.1"/>
<organism evidence="7">
    <name type="scientific">Leptosphaeria maculans (strain JN3 / isolate v23.1.3 / race Av1-4-5-6-7-8)</name>
    <name type="common">Blackleg fungus</name>
    <name type="synonym">Phoma lingam</name>
    <dbReference type="NCBI Taxonomy" id="985895"/>
    <lineage>
        <taxon>Eukaryota</taxon>
        <taxon>Fungi</taxon>
        <taxon>Dikarya</taxon>
        <taxon>Ascomycota</taxon>
        <taxon>Pezizomycotina</taxon>
        <taxon>Dothideomycetes</taxon>
        <taxon>Pleosporomycetidae</taxon>
        <taxon>Pleosporales</taxon>
        <taxon>Pleosporineae</taxon>
        <taxon>Leptosphaeriaceae</taxon>
        <taxon>Plenodomus</taxon>
        <taxon>Plenodomus lingam/Leptosphaeria maculans species complex</taxon>
    </lineage>
</organism>
<dbReference type="GeneID" id="13292734"/>
<evidence type="ECO:0000256" key="1">
    <source>
        <dbReference type="ARBA" id="ARBA00022884"/>
    </source>
</evidence>
<evidence type="ECO:0000259" key="4">
    <source>
        <dbReference type="PROSITE" id="PS50128"/>
    </source>
</evidence>
<dbReference type="OMA" id="VWYRWKL"/>
<feature type="domain" description="SURP motif" evidence="4">
    <location>
        <begin position="293"/>
        <end position="338"/>
    </location>
</feature>
<dbReference type="EMBL" id="FP929137">
    <property type="protein sequence ID" value="CBX99920.1"/>
    <property type="molecule type" value="Genomic_DNA"/>
</dbReference>
<dbReference type="Gene3D" id="1.25.40.90">
    <property type="match status" value="1"/>
</dbReference>
<dbReference type="CDD" id="cd00590">
    <property type="entry name" value="RRM_SF"/>
    <property type="match status" value="1"/>
</dbReference>
<feature type="region of interest" description="Disordered" evidence="3">
    <location>
        <begin position="1"/>
        <end position="134"/>
    </location>
</feature>
<dbReference type="GO" id="GO:0005634">
    <property type="term" value="C:nucleus"/>
    <property type="evidence" value="ECO:0007669"/>
    <property type="project" value="TreeGrafter"/>
</dbReference>
<dbReference type="Gene3D" id="1.10.10.790">
    <property type="entry name" value="Surp module"/>
    <property type="match status" value="1"/>
</dbReference>
<dbReference type="eggNOG" id="KOG0151">
    <property type="taxonomic scope" value="Eukaryota"/>
</dbReference>
<feature type="coiled-coil region" evidence="2">
    <location>
        <begin position="583"/>
        <end position="614"/>
    </location>
</feature>
<feature type="compositionally biased region" description="Acidic residues" evidence="3">
    <location>
        <begin position="635"/>
        <end position="651"/>
    </location>
</feature>
<dbReference type="GO" id="GO:0003723">
    <property type="term" value="F:RNA binding"/>
    <property type="evidence" value="ECO:0007669"/>
    <property type="project" value="UniProtKB-KW"/>
</dbReference>
<feature type="region of interest" description="Disordered" evidence="3">
    <location>
        <begin position="251"/>
        <end position="272"/>
    </location>
</feature>
<sequence>MAFKFSLGAAKVSKAQPLNAKAKELEDEAKAREDQHALDKVMADFMEEHGSEKNVLGASEQEKPDEDVFVPTGSKRHFTGRSRTMKSGPGTLDSQPVDGYSRTPATLSRLQQSTQSGFGASVPTAPAALDSHKPSEENIFTTVVAKASNLPPTMDPQQVEALFADFPSLKVTKVEKIPPQGPSPKGRPSATMKVTFDKEASARDLDEAMNRLNDKKYLGRGYYLHLDRYLGGRSVDTAQRTEAFGARWQAPEVPKGFAPPPDLGGGSRDRPREDTEQLIITANQPPDAATLRLVHQTIEGVILGGVEFEAALMNDPQVQEEERFAWLYDQKHPVNRYYRWRLHQIVCDSPDPEIFAHHGDWQGPVDPLADEFADHLGAFDEADEEEDSDDEEEKEKPVFKALPVGDNYPGRVDNGHGIMSPRSRAMLLWLLTTLPPGSIVADDIAAISVFAVEHAAQGMDEVVHILISNIIAPFQLTDANPRNRPVDTEAPKDDLRRPDVRQVTLNALRIISDVLLVTAKESGVSYKYRLAIGIQLVERKVFEHLEKLPVRLDMGRMTERSYRDEVNVILKVWQDEHLFEQNVLDQLDEAFNAKERAKEAEEQARRMVERRKKKAAIVKKPVTKDRDLEVGKAGEEEDEDMDLDDDQGDNADEAKEPSQIATPDRAASKDEVAGPEAEEKHVEQAKPVAPVVEEIPGETAAARAKRLRPKAEDMFASDGEE</sequence>
<dbReference type="PROSITE" id="PS50128">
    <property type="entry name" value="SURP"/>
    <property type="match status" value="1"/>
</dbReference>
<feature type="compositionally biased region" description="Basic and acidic residues" evidence="3">
    <location>
        <begin position="666"/>
        <end position="684"/>
    </location>
</feature>
<feature type="compositionally biased region" description="Acidic residues" evidence="3">
    <location>
        <begin position="381"/>
        <end position="393"/>
    </location>
</feature>
<dbReference type="Proteomes" id="UP000002668">
    <property type="component" value="Genome"/>
</dbReference>
<evidence type="ECO:0008006" key="8">
    <source>
        <dbReference type="Google" id="ProtNLM"/>
    </source>
</evidence>
<reference evidence="7" key="1">
    <citation type="journal article" date="2011" name="Nat. Commun.">
        <title>Effector diversification within compartments of the Leptosphaeria maculans genome affected by Repeat-Induced Point mutations.</title>
        <authorList>
            <person name="Rouxel T."/>
            <person name="Grandaubert J."/>
            <person name="Hane J.K."/>
            <person name="Hoede C."/>
            <person name="van de Wouw A.P."/>
            <person name="Couloux A."/>
            <person name="Dominguez V."/>
            <person name="Anthouard V."/>
            <person name="Bally P."/>
            <person name="Bourras S."/>
            <person name="Cozijnsen A.J."/>
            <person name="Ciuffetti L.M."/>
            <person name="Degrave A."/>
            <person name="Dilmaghani A."/>
            <person name="Duret L."/>
            <person name="Fudal I."/>
            <person name="Goodwin S.B."/>
            <person name="Gout L."/>
            <person name="Glaser N."/>
            <person name="Linglin J."/>
            <person name="Kema G.H.J."/>
            <person name="Lapalu N."/>
            <person name="Lawrence C.B."/>
            <person name="May K."/>
            <person name="Meyer M."/>
            <person name="Ollivier B."/>
            <person name="Poulain J."/>
            <person name="Schoch C.L."/>
            <person name="Simon A."/>
            <person name="Spatafora J.W."/>
            <person name="Stachowiak A."/>
            <person name="Turgeon B.G."/>
            <person name="Tyler B.M."/>
            <person name="Vincent D."/>
            <person name="Weissenbach J."/>
            <person name="Amselem J."/>
            <person name="Quesneville H."/>
            <person name="Oliver R.P."/>
            <person name="Wincker P."/>
            <person name="Balesdent M.-H."/>
            <person name="Howlett B.J."/>
        </authorList>
    </citation>
    <scope>NUCLEOTIDE SEQUENCE [LARGE SCALE GENOMIC DNA]</scope>
    <source>
        <strain evidence="7">JN3 / isolate v23.1.3 / race Av1-4-5-6-7-8</strain>
    </source>
</reference>
<dbReference type="InterPro" id="IPR008942">
    <property type="entry name" value="ENTH_VHS"/>
</dbReference>
<evidence type="ECO:0000259" key="5">
    <source>
        <dbReference type="PROSITE" id="PS51391"/>
    </source>
</evidence>
<dbReference type="AlphaFoldDB" id="E5A8H5"/>
<evidence type="ECO:0000256" key="2">
    <source>
        <dbReference type="SAM" id="Coils"/>
    </source>
</evidence>
<keyword evidence="7" id="KW-1185">Reference proteome</keyword>
<feature type="compositionally biased region" description="Polar residues" evidence="3">
    <location>
        <begin position="103"/>
        <end position="118"/>
    </location>
</feature>
<accession>E5A8H5</accession>
<dbReference type="GO" id="GO:0006396">
    <property type="term" value="P:RNA processing"/>
    <property type="evidence" value="ECO:0007669"/>
    <property type="project" value="InterPro"/>
</dbReference>
<evidence type="ECO:0000313" key="6">
    <source>
        <dbReference type="EMBL" id="CBX99920.1"/>
    </source>
</evidence>
<keyword evidence="1" id="KW-0694">RNA-binding</keyword>
<dbReference type="PROSITE" id="PS51391">
    <property type="entry name" value="CID"/>
    <property type="match status" value="1"/>
</dbReference>
<dbReference type="InterPro" id="IPR006569">
    <property type="entry name" value="CID_dom"/>
</dbReference>
<feature type="region of interest" description="Disordered" evidence="3">
    <location>
        <begin position="625"/>
        <end position="721"/>
    </location>
</feature>
<dbReference type="Pfam" id="PF01805">
    <property type="entry name" value="Surp"/>
    <property type="match status" value="1"/>
</dbReference>
<dbReference type="PANTHER" id="PTHR23140:SF0">
    <property type="entry name" value="U2 SNRNP-ASSOCIATED SURP MOTIF-CONTAINING PROTEIN"/>
    <property type="match status" value="1"/>
</dbReference>
<name>E5A8H5_LEPMJ</name>